<accession>A0ABV7MG34</accession>
<dbReference type="RefSeq" id="WP_378976939.1">
    <property type="nucleotide sequence ID" value="NZ_JBHRVD010000001.1"/>
</dbReference>
<dbReference type="InterPro" id="IPR036688">
    <property type="entry name" value="MoeA_C_domain_IV_sf"/>
</dbReference>
<evidence type="ECO:0000313" key="9">
    <source>
        <dbReference type="Proteomes" id="UP001595648"/>
    </source>
</evidence>
<keyword evidence="6" id="KW-0500">Molybdenum</keyword>
<keyword evidence="6" id="KW-0479">Metal-binding</keyword>
<keyword evidence="6" id="KW-0460">Magnesium</keyword>
<comment type="function">
    <text evidence="1 6">Catalyzes the insertion of molybdate into adenylated molybdopterin with the concomitant release of AMP.</text>
</comment>
<dbReference type="Proteomes" id="UP001595648">
    <property type="component" value="Unassembled WGS sequence"/>
</dbReference>
<reference evidence="9" key="1">
    <citation type="journal article" date="2019" name="Int. J. Syst. Evol. Microbiol.">
        <title>The Global Catalogue of Microorganisms (GCM) 10K type strain sequencing project: providing services to taxonomists for standard genome sequencing and annotation.</title>
        <authorList>
            <consortium name="The Broad Institute Genomics Platform"/>
            <consortium name="The Broad Institute Genome Sequencing Center for Infectious Disease"/>
            <person name="Wu L."/>
            <person name="Ma J."/>
        </authorList>
    </citation>
    <scope>NUCLEOTIDE SEQUENCE [LARGE SCALE GENOMIC DNA]</scope>
    <source>
        <strain evidence="9">ICMP 19515</strain>
    </source>
</reference>
<name>A0ABV7MG34_9HYPH</name>
<dbReference type="Pfam" id="PF03453">
    <property type="entry name" value="MoeA_N"/>
    <property type="match status" value="1"/>
</dbReference>
<protein>
    <recommendedName>
        <fullName evidence="6">Molybdopterin molybdenumtransferase</fullName>
        <ecNumber evidence="6">2.10.1.1</ecNumber>
    </recommendedName>
</protein>
<dbReference type="InterPro" id="IPR036425">
    <property type="entry name" value="MoaB/Mog-like_dom_sf"/>
</dbReference>
<comment type="caution">
    <text evidence="8">The sequence shown here is derived from an EMBL/GenBank/DDBJ whole genome shotgun (WGS) entry which is preliminary data.</text>
</comment>
<keyword evidence="4 6" id="KW-0501">Molybdenum cofactor biosynthesis</keyword>
<gene>
    <name evidence="8" type="primary">glp</name>
    <name evidence="8" type="ORF">ACFOJ9_03045</name>
</gene>
<dbReference type="EMBL" id="JBHRVD010000001">
    <property type="protein sequence ID" value="MFC3320791.1"/>
    <property type="molecule type" value="Genomic_DNA"/>
</dbReference>
<evidence type="ECO:0000256" key="4">
    <source>
        <dbReference type="ARBA" id="ARBA00023150"/>
    </source>
</evidence>
<sequence length="435" mass="46220">MREQTQGGAIVFHAANRVLPADCSAAQSGKTIAFEAAVAKAVALAHTVRYREHLSLAASLGRVCAVAIHSPIALPPFDNSAMDGFAVRTSDFNGDGPWTFRVAGRVAAGDVRAHDHLDPRTALRIFTGAPVPAGFDAVVMQEQCERSSDMVTVFERPRRGRHVRLAGEDVGAGSELVTRGKALSARDLTLLAAVGIADVEVLRRIRIGLLSTGSELKEPGEPLAHGQIYNSNRVMLRSLLAACPWAEVVDFGIVPDNPDLLADAVERAVASCDALVTTGGVSAGEEDHMIAAALQHGARLDVLKVAMRPGKPLKVGTIQSKLFAGLPGNPNAALVAFRQIILPALRRLAGLTEVQPHWFSAVAGFTCKKRQGRTEFAPVRISGRSETGEPMLELIERGSSANLMAIALADGIALFPAEVAEITDSMPLRYEPFSN</sequence>
<organism evidence="8 9">
    <name type="scientific">Mesorhizobium cantuariense</name>
    <dbReference type="NCBI Taxonomy" id="1300275"/>
    <lineage>
        <taxon>Bacteria</taxon>
        <taxon>Pseudomonadati</taxon>
        <taxon>Pseudomonadota</taxon>
        <taxon>Alphaproteobacteria</taxon>
        <taxon>Hyphomicrobiales</taxon>
        <taxon>Phyllobacteriaceae</taxon>
        <taxon>Mesorhizobium</taxon>
    </lineage>
</organism>
<dbReference type="PANTHER" id="PTHR10192">
    <property type="entry name" value="MOLYBDOPTERIN BIOSYNTHESIS PROTEIN"/>
    <property type="match status" value="1"/>
</dbReference>
<dbReference type="InterPro" id="IPR001453">
    <property type="entry name" value="MoaB/Mog_dom"/>
</dbReference>
<dbReference type="SUPFAM" id="SSF53218">
    <property type="entry name" value="Molybdenum cofactor biosynthesis proteins"/>
    <property type="match status" value="1"/>
</dbReference>
<comment type="pathway">
    <text evidence="2 6">Cofactor biosynthesis; molybdopterin biosynthesis.</text>
</comment>
<dbReference type="SUPFAM" id="SSF63867">
    <property type="entry name" value="MoeA C-terminal domain-like"/>
    <property type="match status" value="1"/>
</dbReference>
<dbReference type="NCBIfam" id="NF045515">
    <property type="entry name" value="Glp_gephyrin"/>
    <property type="match status" value="1"/>
</dbReference>
<comment type="cofactor">
    <cofactor evidence="6">
        <name>Mg(2+)</name>
        <dbReference type="ChEBI" id="CHEBI:18420"/>
    </cofactor>
</comment>
<dbReference type="InterPro" id="IPR038987">
    <property type="entry name" value="MoeA-like"/>
</dbReference>
<dbReference type="InterPro" id="IPR005110">
    <property type="entry name" value="MoeA_linker/N"/>
</dbReference>
<evidence type="ECO:0000256" key="6">
    <source>
        <dbReference type="RuleBase" id="RU365090"/>
    </source>
</evidence>
<evidence type="ECO:0000256" key="5">
    <source>
        <dbReference type="ARBA" id="ARBA00047317"/>
    </source>
</evidence>
<dbReference type="Pfam" id="PF03454">
    <property type="entry name" value="MoeA_C"/>
    <property type="match status" value="1"/>
</dbReference>
<dbReference type="SUPFAM" id="SSF63882">
    <property type="entry name" value="MoeA N-terminal region -like"/>
    <property type="match status" value="1"/>
</dbReference>
<dbReference type="CDD" id="cd00887">
    <property type="entry name" value="MoeA"/>
    <property type="match status" value="1"/>
</dbReference>
<dbReference type="PANTHER" id="PTHR10192:SF5">
    <property type="entry name" value="GEPHYRIN"/>
    <property type="match status" value="1"/>
</dbReference>
<keyword evidence="6" id="KW-0808">Transferase</keyword>
<evidence type="ECO:0000256" key="3">
    <source>
        <dbReference type="ARBA" id="ARBA00010763"/>
    </source>
</evidence>
<comment type="similarity">
    <text evidence="3 6">Belongs to the MoeA family.</text>
</comment>
<dbReference type="Gene3D" id="2.170.190.11">
    <property type="entry name" value="Molybdopterin biosynthesis moea protein, domain 3"/>
    <property type="match status" value="1"/>
</dbReference>
<dbReference type="InterPro" id="IPR036135">
    <property type="entry name" value="MoeA_linker/N_sf"/>
</dbReference>
<dbReference type="InterPro" id="IPR005111">
    <property type="entry name" value="MoeA_C_domain_IV"/>
</dbReference>
<dbReference type="NCBIfam" id="TIGR00177">
    <property type="entry name" value="molyb_syn"/>
    <property type="match status" value="1"/>
</dbReference>
<evidence type="ECO:0000259" key="7">
    <source>
        <dbReference type="SMART" id="SM00852"/>
    </source>
</evidence>
<dbReference type="EC" id="2.10.1.1" evidence="6"/>
<dbReference type="Pfam" id="PF00994">
    <property type="entry name" value="MoCF_biosynth"/>
    <property type="match status" value="1"/>
</dbReference>
<dbReference type="Gene3D" id="3.40.980.10">
    <property type="entry name" value="MoaB/Mog-like domain"/>
    <property type="match status" value="1"/>
</dbReference>
<feature type="domain" description="MoaB/Mog" evidence="7">
    <location>
        <begin position="208"/>
        <end position="347"/>
    </location>
</feature>
<comment type="catalytic activity">
    <reaction evidence="5">
        <text>adenylyl-molybdopterin + molybdate = Mo-molybdopterin + AMP + H(+)</text>
        <dbReference type="Rhea" id="RHEA:35047"/>
        <dbReference type="ChEBI" id="CHEBI:15378"/>
        <dbReference type="ChEBI" id="CHEBI:36264"/>
        <dbReference type="ChEBI" id="CHEBI:62727"/>
        <dbReference type="ChEBI" id="CHEBI:71302"/>
        <dbReference type="ChEBI" id="CHEBI:456215"/>
        <dbReference type="EC" id="2.10.1.1"/>
    </reaction>
</comment>
<evidence type="ECO:0000313" key="8">
    <source>
        <dbReference type="EMBL" id="MFC3320791.1"/>
    </source>
</evidence>
<evidence type="ECO:0000256" key="2">
    <source>
        <dbReference type="ARBA" id="ARBA00005046"/>
    </source>
</evidence>
<evidence type="ECO:0000256" key="1">
    <source>
        <dbReference type="ARBA" id="ARBA00002901"/>
    </source>
</evidence>
<keyword evidence="9" id="KW-1185">Reference proteome</keyword>
<proteinExistence type="inferred from homology"/>
<dbReference type="SMART" id="SM00852">
    <property type="entry name" value="MoCF_biosynth"/>
    <property type="match status" value="1"/>
</dbReference>
<dbReference type="Gene3D" id="3.90.105.10">
    <property type="entry name" value="Molybdopterin biosynthesis moea protein, domain 2"/>
    <property type="match status" value="1"/>
</dbReference>
<dbReference type="Gene3D" id="2.40.340.10">
    <property type="entry name" value="MoeA, C-terminal, domain IV"/>
    <property type="match status" value="1"/>
</dbReference>